<dbReference type="Pfam" id="PF24986">
    <property type="entry name" value="PRC_RimM"/>
    <property type="match status" value="1"/>
</dbReference>
<evidence type="ECO:0000256" key="6">
    <source>
        <dbReference type="SAM" id="MobiDB-lite"/>
    </source>
</evidence>
<comment type="function">
    <text evidence="5">An accessory protein needed during the final step in the assembly of 30S ribosomal subunit, possibly for assembly of the head region. Essential for efficient processing of 16S rRNA. May be needed both before and after RbfA during the maturation of 16S rRNA. It has affinity for free ribosomal 30S subunits but not for 70S ribosomes.</text>
</comment>
<dbReference type="SUPFAM" id="SSF50346">
    <property type="entry name" value="PRC-barrel domain"/>
    <property type="match status" value="1"/>
</dbReference>
<dbReference type="InterPro" id="IPR009000">
    <property type="entry name" value="Transl_B-barrel_sf"/>
</dbReference>
<evidence type="ECO:0000256" key="2">
    <source>
        <dbReference type="ARBA" id="ARBA00022517"/>
    </source>
</evidence>
<protein>
    <recommendedName>
        <fullName evidence="5">Ribosome maturation factor RimM</fullName>
    </recommendedName>
</protein>
<dbReference type="NCBIfam" id="TIGR02273">
    <property type="entry name" value="16S_RimM"/>
    <property type="match status" value="1"/>
</dbReference>
<dbReference type="InterPro" id="IPR002676">
    <property type="entry name" value="RimM_N"/>
</dbReference>
<dbReference type="PANTHER" id="PTHR33692:SF1">
    <property type="entry name" value="RIBOSOME MATURATION FACTOR RIMM"/>
    <property type="match status" value="1"/>
</dbReference>
<feature type="region of interest" description="Disordered" evidence="6">
    <location>
        <begin position="49"/>
        <end position="92"/>
    </location>
</feature>
<dbReference type="EMBL" id="FUYA01000001">
    <property type="protein sequence ID" value="SKA64562.1"/>
    <property type="molecule type" value="Genomic_DNA"/>
</dbReference>
<feature type="compositionally biased region" description="Basic residues" evidence="6">
    <location>
        <begin position="69"/>
        <end position="89"/>
    </location>
</feature>
<dbReference type="GO" id="GO:0006364">
    <property type="term" value="P:rRNA processing"/>
    <property type="evidence" value="ECO:0007669"/>
    <property type="project" value="UniProtKB-UniRule"/>
</dbReference>
<keyword evidence="1 5" id="KW-0963">Cytoplasm</keyword>
<dbReference type="InterPro" id="IPR036976">
    <property type="entry name" value="RimM_N_sf"/>
</dbReference>
<keyword evidence="10" id="KW-1185">Reference proteome</keyword>
<dbReference type="Proteomes" id="UP000189733">
    <property type="component" value="Unassembled WGS sequence"/>
</dbReference>
<evidence type="ECO:0000256" key="5">
    <source>
        <dbReference type="HAMAP-Rule" id="MF_00014"/>
    </source>
</evidence>
<evidence type="ECO:0000313" key="9">
    <source>
        <dbReference type="EMBL" id="SKA64562.1"/>
    </source>
</evidence>
<keyword evidence="4 5" id="KW-0143">Chaperone</keyword>
<dbReference type="PANTHER" id="PTHR33692">
    <property type="entry name" value="RIBOSOME MATURATION FACTOR RIMM"/>
    <property type="match status" value="1"/>
</dbReference>
<comment type="subcellular location">
    <subcellularLocation>
        <location evidence="5">Cytoplasm</location>
    </subcellularLocation>
</comment>
<evidence type="ECO:0000256" key="4">
    <source>
        <dbReference type="ARBA" id="ARBA00023186"/>
    </source>
</evidence>
<gene>
    <name evidence="5" type="primary">rimM</name>
    <name evidence="9" type="ORF">SAMN02745702_00350</name>
</gene>
<comment type="subunit">
    <text evidence="5">Binds ribosomal protein uS19.</text>
</comment>
<dbReference type="GO" id="GO:0042274">
    <property type="term" value="P:ribosomal small subunit biogenesis"/>
    <property type="evidence" value="ECO:0007669"/>
    <property type="project" value="UniProtKB-UniRule"/>
</dbReference>
<feature type="domain" description="RimM N-terminal" evidence="7">
    <location>
        <begin position="16"/>
        <end position="53"/>
    </location>
</feature>
<dbReference type="InterPro" id="IPR056792">
    <property type="entry name" value="PRC_RimM"/>
</dbReference>
<dbReference type="Pfam" id="PF01782">
    <property type="entry name" value="RimM"/>
    <property type="match status" value="2"/>
</dbReference>
<dbReference type="Gene3D" id="2.30.30.240">
    <property type="entry name" value="PRC-barrel domain"/>
    <property type="match status" value="1"/>
</dbReference>
<feature type="domain" description="Ribosome maturation factor RimM PRC barrel" evidence="8">
    <location>
        <begin position="143"/>
        <end position="210"/>
    </location>
</feature>
<dbReference type="SUPFAM" id="SSF50447">
    <property type="entry name" value="Translation proteins"/>
    <property type="match status" value="2"/>
</dbReference>
<dbReference type="GO" id="GO:0005737">
    <property type="term" value="C:cytoplasm"/>
    <property type="evidence" value="ECO:0007669"/>
    <property type="project" value="UniProtKB-SubCell"/>
</dbReference>
<evidence type="ECO:0000256" key="1">
    <source>
        <dbReference type="ARBA" id="ARBA00022490"/>
    </source>
</evidence>
<sequence>MSKANGMPPGSDDLVVIGEITKPHGIRGEVCVLLHTDSPSLLDGLALQLRQGPNTPKPKEEDPPSFARGGKRGGRRREYRPRRPRRPRMQRREVVSWRQHKGALLLTLEGIEDRSQAEALRGFELLIRESDLPELEDGEFYLSQLVGLEVRLEDGSTLGHVQDVLVPAGQELWSIVTPEGHEVLFPVAEEFIRSVDPDEDCVVIAPPPGLLELYLDAEDSSSENAS</sequence>
<dbReference type="HAMAP" id="MF_00014">
    <property type="entry name" value="Ribosome_mat_RimM"/>
    <property type="match status" value="1"/>
</dbReference>
<dbReference type="Gene3D" id="2.40.30.60">
    <property type="entry name" value="RimM"/>
    <property type="match status" value="1"/>
</dbReference>
<organism evidence="9 10">
    <name type="scientific">Desulfobaculum bizertense DSM 18034</name>
    <dbReference type="NCBI Taxonomy" id="1121442"/>
    <lineage>
        <taxon>Bacteria</taxon>
        <taxon>Pseudomonadati</taxon>
        <taxon>Thermodesulfobacteriota</taxon>
        <taxon>Desulfovibrionia</taxon>
        <taxon>Desulfovibrionales</taxon>
        <taxon>Desulfovibrionaceae</taxon>
        <taxon>Desulfobaculum</taxon>
    </lineage>
</organism>
<evidence type="ECO:0000259" key="7">
    <source>
        <dbReference type="Pfam" id="PF01782"/>
    </source>
</evidence>
<dbReference type="InterPro" id="IPR011961">
    <property type="entry name" value="RimM"/>
</dbReference>
<proteinExistence type="inferred from homology"/>
<dbReference type="GO" id="GO:0043022">
    <property type="term" value="F:ribosome binding"/>
    <property type="evidence" value="ECO:0007669"/>
    <property type="project" value="InterPro"/>
</dbReference>
<evidence type="ECO:0000313" key="10">
    <source>
        <dbReference type="Proteomes" id="UP000189733"/>
    </source>
</evidence>
<keyword evidence="3 5" id="KW-0698">rRNA processing</keyword>
<name>A0A1T4VHZ4_9BACT</name>
<feature type="domain" description="RimM N-terminal" evidence="7">
    <location>
        <begin position="87"/>
        <end position="131"/>
    </location>
</feature>
<evidence type="ECO:0000259" key="8">
    <source>
        <dbReference type="Pfam" id="PF24986"/>
    </source>
</evidence>
<dbReference type="GO" id="GO:0005840">
    <property type="term" value="C:ribosome"/>
    <property type="evidence" value="ECO:0007669"/>
    <property type="project" value="InterPro"/>
</dbReference>
<comment type="similarity">
    <text evidence="5">Belongs to the RimM family.</text>
</comment>
<dbReference type="AlphaFoldDB" id="A0A1T4VHZ4"/>
<comment type="domain">
    <text evidence="5">The PRC barrel domain binds ribosomal protein uS19.</text>
</comment>
<dbReference type="STRING" id="1121442.SAMN02745702_00350"/>
<dbReference type="InterPro" id="IPR011033">
    <property type="entry name" value="PRC_barrel-like_sf"/>
</dbReference>
<keyword evidence="2 5" id="KW-0690">Ribosome biogenesis</keyword>
<accession>A0A1T4VHZ4</accession>
<evidence type="ECO:0000256" key="3">
    <source>
        <dbReference type="ARBA" id="ARBA00022552"/>
    </source>
</evidence>
<dbReference type="RefSeq" id="WP_233813718.1">
    <property type="nucleotide sequence ID" value="NZ_FUYA01000001.1"/>
</dbReference>
<reference evidence="9 10" key="1">
    <citation type="submission" date="2017-02" db="EMBL/GenBank/DDBJ databases">
        <authorList>
            <person name="Peterson S.W."/>
        </authorList>
    </citation>
    <scope>NUCLEOTIDE SEQUENCE [LARGE SCALE GENOMIC DNA]</scope>
    <source>
        <strain evidence="9 10">DSM 18034</strain>
    </source>
</reference>